<evidence type="ECO:0000313" key="11">
    <source>
        <dbReference type="EMBL" id="ABV84656.1"/>
    </source>
</evidence>
<evidence type="ECO:0000256" key="8">
    <source>
        <dbReference type="ARBA" id="ARBA00023008"/>
    </source>
</evidence>
<dbReference type="Pfam" id="PF04442">
    <property type="entry name" value="CtaG_Cox11"/>
    <property type="match status" value="1"/>
</dbReference>
<evidence type="ECO:0000313" key="12">
    <source>
        <dbReference type="Proteomes" id="UP000001311"/>
    </source>
</evidence>
<dbReference type="SUPFAM" id="SSF110111">
    <property type="entry name" value="Ctag/Cox11"/>
    <property type="match status" value="1"/>
</dbReference>
<dbReference type="HAMAP" id="MF_00155">
    <property type="entry name" value="CtaG"/>
    <property type="match status" value="1"/>
</dbReference>
<organism evidence="11 12">
    <name type="scientific">Rickettsia massiliae (strain Mtu5)</name>
    <dbReference type="NCBI Taxonomy" id="416276"/>
    <lineage>
        <taxon>Bacteria</taxon>
        <taxon>Pseudomonadati</taxon>
        <taxon>Pseudomonadota</taxon>
        <taxon>Alphaproteobacteria</taxon>
        <taxon>Rickettsiales</taxon>
        <taxon>Rickettsiaceae</taxon>
        <taxon>Rickettsieae</taxon>
        <taxon>Rickettsia</taxon>
        <taxon>spotted fever group</taxon>
    </lineage>
</organism>
<keyword evidence="12" id="KW-1185">Reference proteome</keyword>
<keyword evidence="10" id="KW-0997">Cell inner membrane</keyword>
<keyword evidence="8 10" id="KW-0186">Copper</keyword>
<protein>
    <recommendedName>
        <fullName evidence="4 10">Cytochrome c oxidase assembly protein CtaG</fullName>
    </recommendedName>
</protein>
<keyword evidence="7 10" id="KW-1133">Transmembrane helix</keyword>
<accession>A8F170</accession>
<dbReference type="PANTHER" id="PTHR21320:SF3">
    <property type="entry name" value="CYTOCHROME C OXIDASE ASSEMBLY PROTEIN COX11, MITOCHONDRIAL-RELATED"/>
    <property type="match status" value="1"/>
</dbReference>
<evidence type="ECO:0000256" key="1">
    <source>
        <dbReference type="ARBA" id="ARBA00004007"/>
    </source>
</evidence>
<dbReference type="GO" id="GO:0005886">
    <property type="term" value="C:plasma membrane"/>
    <property type="evidence" value="ECO:0007669"/>
    <property type="project" value="UniProtKB-SubCell"/>
</dbReference>
<dbReference type="InterPro" id="IPR007533">
    <property type="entry name" value="Cyt_c_oxidase_assmbl_CtaG"/>
</dbReference>
<keyword evidence="5 10" id="KW-0812">Transmembrane</keyword>
<dbReference type="InterPro" id="IPR023471">
    <property type="entry name" value="CtaG/Cox11_dom_sf"/>
</dbReference>
<feature type="topological domain" description="Cytoplasmic" evidence="10">
    <location>
        <begin position="1"/>
        <end position="7"/>
    </location>
</feature>
<dbReference type="PIRSF" id="PIRSF005413">
    <property type="entry name" value="COX11"/>
    <property type="match status" value="1"/>
</dbReference>
<proteinExistence type="inferred from homology"/>
<gene>
    <name evidence="11" type="primary">cox11</name>
    <name evidence="10 11" type="synonym">ctaG</name>
    <name evidence="11" type="ordered locus">RMA_0418</name>
</gene>
<evidence type="ECO:0000256" key="4">
    <source>
        <dbReference type="ARBA" id="ARBA00015384"/>
    </source>
</evidence>
<dbReference type="PANTHER" id="PTHR21320">
    <property type="entry name" value="CYTOCHROME C OXIDASE ASSEMBLY PROTEIN COX11-RELATED"/>
    <property type="match status" value="1"/>
</dbReference>
<reference evidence="11 12" key="1">
    <citation type="journal article" date="2007" name="Genome Res.">
        <title>Lateral gene transfer between obligate intracellular bacteria: evidence from the Rickettsia massiliae genome.</title>
        <authorList>
            <person name="Blanc G."/>
            <person name="Ogata H."/>
            <person name="Robert C."/>
            <person name="Audic S."/>
            <person name="Claverie J.-M."/>
            <person name="Raoult D."/>
        </authorList>
    </citation>
    <scope>NUCLEOTIDE SEQUENCE [LARGE SCALE GENOMIC DNA]</scope>
    <source>
        <strain evidence="12">Mtu5</strain>
    </source>
</reference>
<comment type="similarity">
    <text evidence="3 10">Belongs to the COX11/CtaG family.</text>
</comment>
<feature type="topological domain" description="Periplasmic" evidence="10">
    <location>
        <begin position="29"/>
        <end position="189"/>
    </location>
</feature>
<dbReference type="GO" id="GO:0005507">
    <property type="term" value="F:copper ion binding"/>
    <property type="evidence" value="ECO:0007669"/>
    <property type="project" value="InterPro"/>
</dbReference>
<evidence type="ECO:0000256" key="10">
    <source>
        <dbReference type="HAMAP-Rule" id="MF_00155"/>
    </source>
</evidence>
<comment type="subcellular location">
    <subcellularLocation>
        <location evidence="2 10">Cell inner membrane</location>
        <topology evidence="2 10">Single-pass type II membrane protein</topology>
        <orientation evidence="2 10">Periplasmic side</orientation>
    </subcellularLocation>
</comment>
<dbReference type="NCBIfam" id="NF003465">
    <property type="entry name" value="PRK05089.1"/>
    <property type="match status" value="1"/>
</dbReference>
<sequence length="189" mass="21417">MMSKKSNKNLAFSLLGLIISMVLLSFASVPIYNLFCKVTGYGGTTAKETVSVYSKVKGTKPIIIEFDANVDKDLPWRFIPRQQRVQIVPGQNTLVFYETENLSDNDIIGTSVYNVTPNKAGKYFVKIHCFCFEEQLLKAGEKVLMPVTFYIDKDFELDPEMQDIKVLTLSYSFFKVREMSSLGGNYLSN</sequence>
<evidence type="ECO:0000256" key="2">
    <source>
        <dbReference type="ARBA" id="ARBA00004382"/>
    </source>
</evidence>
<evidence type="ECO:0000256" key="5">
    <source>
        <dbReference type="ARBA" id="ARBA00022692"/>
    </source>
</evidence>
<keyword evidence="6 10" id="KW-0735">Signal-anchor</keyword>
<dbReference type="HOGENOM" id="CLU_045000_5_0_5"/>
<comment type="function">
    <text evidence="1 10">Exerts its effect at some terminal stage of cytochrome c oxidase synthesis, probably by being involved in the insertion of the copper B into subunit I.</text>
</comment>
<evidence type="ECO:0000256" key="6">
    <source>
        <dbReference type="ARBA" id="ARBA00022968"/>
    </source>
</evidence>
<dbReference type="GO" id="GO:0008535">
    <property type="term" value="P:respiratory chain complex IV assembly"/>
    <property type="evidence" value="ECO:0007669"/>
    <property type="project" value="UniProtKB-UniRule"/>
</dbReference>
<keyword evidence="10" id="KW-1003">Cell membrane</keyword>
<dbReference type="Proteomes" id="UP000001311">
    <property type="component" value="Chromosome"/>
</dbReference>
<evidence type="ECO:0000256" key="7">
    <source>
        <dbReference type="ARBA" id="ARBA00022989"/>
    </source>
</evidence>
<dbReference type="AlphaFoldDB" id="A8F170"/>
<keyword evidence="9 10" id="KW-0472">Membrane</keyword>
<evidence type="ECO:0000256" key="9">
    <source>
        <dbReference type="ARBA" id="ARBA00023136"/>
    </source>
</evidence>
<name>A8F170_RICM5</name>
<dbReference type="KEGG" id="rms:RMA_0418"/>
<dbReference type="FunFam" id="2.60.370.10:FF:000001">
    <property type="entry name" value="COX11 cytochrome c oxidase assembly homolog"/>
    <property type="match status" value="1"/>
</dbReference>
<evidence type="ECO:0000256" key="3">
    <source>
        <dbReference type="ARBA" id="ARBA00009620"/>
    </source>
</evidence>
<dbReference type="Gene3D" id="2.60.370.10">
    <property type="entry name" value="Ctag/Cox11"/>
    <property type="match status" value="1"/>
</dbReference>
<dbReference type="EMBL" id="CP000683">
    <property type="protein sequence ID" value="ABV84656.1"/>
    <property type="molecule type" value="Genomic_DNA"/>
</dbReference>